<evidence type="ECO:0000256" key="10">
    <source>
        <dbReference type="ARBA" id="ARBA00023224"/>
    </source>
</evidence>
<dbReference type="PANTHER" id="PTHR45695">
    <property type="entry name" value="LEUCOKININ RECEPTOR-RELATED"/>
    <property type="match status" value="1"/>
</dbReference>
<dbReference type="InterPro" id="IPR000276">
    <property type="entry name" value="GPCR_Rhodpsn"/>
</dbReference>
<feature type="transmembrane region" description="Helical" evidence="12">
    <location>
        <begin position="80"/>
        <end position="100"/>
    </location>
</feature>
<dbReference type="Gene3D" id="1.20.1070.10">
    <property type="entry name" value="Rhodopsin 7-helix transmembrane proteins"/>
    <property type="match status" value="2"/>
</dbReference>
<dbReference type="PRINTS" id="PR00358">
    <property type="entry name" value="BOMBESINR"/>
</dbReference>
<keyword evidence="5 11" id="KW-0297">G-protein coupled receptor</keyword>
<dbReference type="SUPFAM" id="SSF81321">
    <property type="entry name" value="Family A G protein-coupled receptor-like"/>
    <property type="match status" value="1"/>
</dbReference>
<dbReference type="PROSITE" id="PS50262">
    <property type="entry name" value="G_PROTEIN_RECEP_F1_2"/>
    <property type="match status" value="1"/>
</dbReference>
<keyword evidence="7" id="KW-1015">Disulfide bond</keyword>
<comment type="similarity">
    <text evidence="11">Belongs to the G-protein coupled receptor 1 family.</text>
</comment>
<evidence type="ECO:0000256" key="2">
    <source>
        <dbReference type="ARBA" id="ARBA00022475"/>
    </source>
</evidence>
<keyword evidence="3 11" id="KW-0812">Transmembrane</keyword>
<feature type="transmembrane region" description="Helical" evidence="12">
    <location>
        <begin position="159"/>
        <end position="179"/>
    </location>
</feature>
<name>A0A814ERW1_ADIRI</name>
<comment type="caution">
    <text evidence="14">The sequence shown here is derived from an EMBL/GenBank/DDBJ whole genome shotgun (WGS) entry which is preliminary data.</text>
</comment>
<keyword evidence="2" id="KW-1003">Cell membrane</keyword>
<proteinExistence type="inferred from homology"/>
<dbReference type="GO" id="GO:0005886">
    <property type="term" value="C:plasma membrane"/>
    <property type="evidence" value="ECO:0007669"/>
    <property type="project" value="UniProtKB-SubCell"/>
</dbReference>
<feature type="transmembrane region" description="Helical" evidence="12">
    <location>
        <begin position="120"/>
        <end position="138"/>
    </location>
</feature>
<evidence type="ECO:0000256" key="5">
    <source>
        <dbReference type="ARBA" id="ARBA00023040"/>
    </source>
</evidence>
<dbReference type="Pfam" id="PF00001">
    <property type="entry name" value="7tm_1"/>
    <property type="match status" value="1"/>
</dbReference>
<protein>
    <recommendedName>
        <fullName evidence="13">G-protein coupled receptors family 1 profile domain-containing protein</fullName>
    </recommendedName>
</protein>
<keyword evidence="9" id="KW-0325">Glycoprotein</keyword>
<dbReference type="InterPro" id="IPR017452">
    <property type="entry name" value="GPCR_Rhodpsn_7TM"/>
</dbReference>
<evidence type="ECO:0000256" key="1">
    <source>
        <dbReference type="ARBA" id="ARBA00004651"/>
    </source>
</evidence>
<keyword evidence="6 12" id="KW-0472">Membrane</keyword>
<evidence type="ECO:0000256" key="12">
    <source>
        <dbReference type="SAM" id="Phobius"/>
    </source>
</evidence>
<dbReference type="GO" id="GO:0008528">
    <property type="term" value="F:G protein-coupled peptide receptor activity"/>
    <property type="evidence" value="ECO:0007669"/>
    <property type="project" value="InterPro"/>
</dbReference>
<reference evidence="14" key="1">
    <citation type="submission" date="2021-02" db="EMBL/GenBank/DDBJ databases">
        <authorList>
            <person name="Nowell W R."/>
        </authorList>
    </citation>
    <scope>NUCLEOTIDE SEQUENCE</scope>
</reference>
<keyword evidence="10 11" id="KW-0807">Transducer</keyword>
<accession>A0A814ERW1</accession>
<evidence type="ECO:0000256" key="9">
    <source>
        <dbReference type="ARBA" id="ARBA00023180"/>
    </source>
</evidence>
<comment type="subcellular location">
    <subcellularLocation>
        <location evidence="1">Cell membrane</location>
        <topology evidence="1">Multi-pass membrane protein</topology>
    </subcellularLocation>
</comment>
<dbReference type="OrthoDB" id="10037617at2759"/>
<dbReference type="EMBL" id="CAJNOJ010000053">
    <property type="protein sequence ID" value="CAF0973143.1"/>
    <property type="molecule type" value="Genomic_DNA"/>
</dbReference>
<feature type="transmembrane region" description="Helical" evidence="12">
    <location>
        <begin position="39"/>
        <end position="68"/>
    </location>
</feature>
<feature type="domain" description="G-protein coupled receptors family 1 profile" evidence="13">
    <location>
        <begin position="59"/>
        <end position="496"/>
    </location>
</feature>
<dbReference type="InterPro" id="IPR001556">
    <property type="entry name" value="Bombsn_rcpt-like"/>
</dbReference>
<evidence type="ECO:0000256" key="8">
    <source>
        <dbReference type="ARBA" id="ARBA00023170"/>
    </source>
</evidence>
<evidence type="ECO:0000313" key="14">
    <source>
        <dbReference type="EMBL" id="CAF0973143.1"/>
    </source>
</evidence>
<dbReference type="PROSITE" id="PS00237">
    <property type="entry name" value="G_PROTEIN_RECEP_F1_1"/>
    <property type="match status" value="1"/>
</dbReference>
<evidence type="ECO:0000256" key="6">
    <source>
        <dbReference type="ARBA" id="ARBA00023136"/>
    </source>
</evidence>
<evidence type="ECO:0000256" key="7">
    <source>
        <dbReference type="ARBA" id="ARBA00023157"/>
    </source>
</evidence>
<dbReference type="AlphaFoldDB" id="A0A814ERW1"/>
<feature type="transmembrane region" description="Helical" evidence="12">
    <location>
        <begin position="210"/>
        <end position="238"/>
    </location>
</feature>
<organism evidence="14 15">
    <name type="scientific">Adineta ricciae</name>
    <name type="common">Rotifer</name>
    <dbReference type="NCBI Taxonomy" id="249248"/>
    <lineage>
        <taxon>Eukaryota</taxon>
        <taxon>Metazoa</taxon>
        <taxon>Spiralia</taxon>
        <taxon>Gnathifera</taxon>
        <taxon>Rotifera</taxon>
        <taxon>Eurotatoria</taxon>
        <taxon>Bdelloidea</taxon>
        <taxon>Adinetida</taxon>
        <taxon>Adinetidae</taxon>
        <taxon>Adineta</taxon>
    </lineage>
</organism>
<sequence length="528" mass="61281">MINNRKNPTMSKGTFSNQTDYPHKPKSFWSAAFETQTSFIFSCVLFFIYAIIFLIGLIANIFVIVMIIKRRRMRTLTNRFLLNLAISDLLATLICLPPTSYHYYDKRWIFGEFLCRFVPFMQGTSVAVSIFTLMAVSIDRFIAIHKPIHSKLLCTPSRVLFTIIMTWIVSFVLMIPLSLHHRIVDPFDITLTACAEEWHRNMNARLVYDFILLLVLFILPLTLMTYCYIRISFALWFIDSNVRSSISSSILNAARFSTISEDMFNDTRANSLQKSRPIYMRYHRNTDFQRSRVNLDDYRALLVSNRQRRGTLLQEQQNYRRLSAGPMVLRRFSENDYTLNLNAHTPVNTQGRAIPIRQRHSVTQYTSGALRSSVSSIPCQNRLLNLTNPQRRSIIDFEHASRFLHSRRRVVKLLITLVIVFFITRLPIHILSIYIDATSNTYLLENTYINSTAVDPESLYSAYTTNTNNKMFLVLYVNPVFQLLSLANSAINPICYCIMSHAVKQIVTLFQQKIRRSQKKASSLTLVQ</sequence>
<evidence type="ECO:0000256" key="4">
    <source>
        <dbReference type="ARBA" id="ARBA00022989"/>
    </source>
</evidence>
<evidence type="ECO:0000256" key="11">
    <source>
        <dbReference type="RuleBase" id="RU000688"/>
    </source>
</evidence>
<keyword evidence="8 11" id="KW-0675">Receptor</keyword>
<evidence type="ECO:0000313" key="15">
    <source>
        <dbReference type="Proteomes" id="UP000663852"/>
    </source>
</evidence>
<dbReference type="PANTHER" id="PTHR45695:SF22">
    <property type="entry name" value="G-PROTEIN COUPLED RECEPTORS FAMILY 1 PROFILE DOMAIN-CONTAINING PROTEIN"/>
    <property type="match status" value="1"/>
</dbReference>
<evidence type="ECO:0000256" key="3">
    <source>
        <dbReference type="ARBA" id="ARBA00022692"/>
    </source>
</evidence>
<dbReference type="Proteomes" id="UP000663852">
    <property type="component" value="Unassembled WGS sequence"/>
</dbReference>
<feature type="transmembrane region" description="Helical" evidence="12">
    <location>
        <begin position="410"/>
        <end position="435"/>
    </location>
</feature>
<evidence type="ECO:0000259" key="13">
    <source>
        <dbReference type="PROSITE" id="PS50262"/>
    </source>
</evidence>
<keyword evidence="4 12" id="KW-1133">Transmembrane helix</keyword>
<gene>
    <name evidence="14" type="ORF">EDS130_LOCUS13474</name>
</gene>
<dbReference type="PRINTS" id="PR00237">
    <property type="entry name" value="GPCRRHODOPSN"/>
</dbReference>